<dbReference type="InterPro" id="IPR013083">
    <property type="entry name" value="Znf_RING/FYVE/PHD"/>
</dbReference>
<feature type="region of interest" description="Disordered" evidence="9">
    <location>
        <begin position="670"/>
        <end position="703"/>
    </location>
</feature>
<dbReference type="Gene3D" id="1.20.120.1750">
    <property type="match status" value="1"/>
</dbReference>
<dbReference type="Pfam" id="PF01485">
    <property type="entry name" value="IBR"/>
    <property type="match status" value="1"/>
</dbReference>
<comment type="catalytic activity">
    <reaction evidence="1">
        <text>[E2 ubiquitin-conjugating enzyme]-S-ubiquitinyl-L-cysteine + [acceptor protein]-L-lysine = [E2 ubiquitin-conjugating enzyme]-L-cysteine + [acceptor protein]-N(6)-ubiquitinyl-L-lysine.</text>
        <dbReference type="EC" id="2.3.2.31"/>
    </reaction>
</comment>
<keyword evidence="3" id="KW-0808">Transferase</keyword>
<keyword evidence="12" id="KW-1185">Reference proteome</keyword>
<protein>
    <recommendedName>
        <fullName evidence="2">RBR-type E3 ubiquitin transferase</fullName>
        <ecNumber evidence="2">2.3.2.31</ecNumber>
    </recommendedName>
</protein>
<dbReference type="AlphaFoldDB" id="A0A4Z1L111"/>
<dbReference type="CDD" id="cd20335">
    <property type="entry name" value="BRcat_RBR"/>
    <property type="match status" value="1"/>
</dbReference>
<evidence type="ECO:0000256" key="3">
    <source>
        <dbReference type="ARBA" id="ARBA00022679"/>
    </source>
</evidence>
<evidence type="ECO:0000256" key="2">
    <source>
        <dbReference type="ARBA" id="ARBA00012251"/>
    </source>
</evidence>
<dbReference type="GO" id="GO:0008270">
    <property type="term" value="F:zinc ion binding"/>
    <property type="evidence" value="ECO:0007669"/>
    <property type="project" value="UniProtKB-KW"/>
</dbReference>
<gene>
    <name evidence="11" type="ORF">BPOR_0062g00180</name>
</gene>
<dbReference type="InterPro" id="IPR017907">
    <property type="entry name" value="Znf_RING_CS"/>
</dbReference>
<evidence type="ECO:0000256" key="7">
    <source>
        <dbReference type="ARBA" id="ARBA00022786"/>
    </source>
</evidence>
<evidence type="ECO:0000313" key="12">
    <source>
        <dbReference type="Proteomes" id="UP000297280"/>
    </source>
</evidence>
<keyword evidence="5" id="KW-0677">Repeat</keyword>
<feature type="region of interest" description="Disordered" evidence="9">
    <location>
        <begin position="719"/>
        <end position="779"/>
    </location>
</feature>
<dbReference type="GO" id="GO:0016567">
    <property type="term" value="P:protein ubiquitination"/>
    <property type="evidence" value="ECO:0007669"/>
    <property type="project" value="InterPro"/>
</dbReference>
<feature type="compositionally biased region" description="Low complexity" evidence="9">
    <location>
        <begin position="719"/>
        <end position="737"/>
    </location>
</feature>
<dbReference type="InterPro" id="IPR002867">
    <property type="entry name" value="IBR_dom"/>
</dbReference>
<keyword evidence="4" id="KW-0479">Metal-binding</keyword>
<organism evidence="11 12">
    <name type="scientific">Botrytis porri</name>
    <dbReference type="NCBI Taxonomy" id="87229"/>
    <lineage>
        <taxon>Eukaryota</taxon>
        <taxon>Fungi</taxon>
        <taxon>Dikarya</taxon>
        <taxon>Ascomycota</taxon>
        <taxon>Pezizomycotina</taxon>
        <taxon>Leotiomycetes</taxon>
        <taxon>Helotiales</taxon>
        <taxon>Sclerotiniaceae</taxon>
        <taxon>Botrytis</taxon>
    </lineage>
</organism>
<feature type="region of interest" description="Disordered" evidence="9">
    <location>
        <begin position="1"/>
        <end position="309"/>
    </location>
</feature>
<evidence type="ECO:0000256" key="1">
    <source>
        <dbReference type="ARBA" id="ARBA00001798"/>
    </source>
</evidence>
<dbReference type="EC" id="2.3.2.31" evidence="2"/>
<feature type="compositionally biased region" description="Basic and acidic residues" evidence="9">
    <location>
        <begin position="16"/>
        <end position="37"/>
    </location>
</feature>
<evidence type="ECO:0000256" key="5">
    <source>
        <dbReference type="ARBA" id="ARBA00022737"/>
    </source>
</evidence>
<dbReference type="GO" id="GO:0061630">
    <property type="term" value="F:ubiquitin protein ligase activity"/>
    <property type="evidence" value="ECO:0007669"/>
    <property type="project" value="UniProtKB-EC"/>
</dbReference>
<feature type="compositionally biased region" description="Polar residues" evidence="9">
    <location>
        <begin position="80"/>
        <end position="89"/>
    </location>
</feature>
<feature type="domain" description="RING-type" evidence="10">
    <location>
        <begin position="310"/>
        <end position="512"/>
    </location>
</feature>
<dbReference type="PROSITE" id="PS00518">
    <property type="entry name" value="ZF_RING_1"/>
    <property type="match status" value="1"/>
</dbReference>
<dbReference type="PROSITE" id="PS51873">
    <property type="entry name" value="TRIAD"/>
    <property type="match status" value="1"/>
</dbReference>
<dbReference type="CDD" id="cd22584">
    <property type="entry name" value="Rcat_RBR_unk"/>
    <property type="match status" value="1"/>
</dbReference>
<feature type="compositionally biased region" description="Polar residues" evidence="9">
    <location>
        <begin position="60"/>
        <end position="72"/>
    </location>
</feature>
<dbReference type="STRING" id="87229.A0A4Z1L111"/>
<feature type="compositionally biased region" description="Basic and acidic residues" evidence="9">
    <location>
        <begin position="48"/>
        <end position="59"/>
    </location>
</feature>
<accession>A0A4Z1L111</accession>
<evidence type="ECO:0000256" key="8">
    <source>
        <dbReference type="ARBA" id="ARBA00022833"/>
    </source>
</evidence>
<evidence type="ECO:0000256" key="6">
    <source>
        <dbReference type="ARBA" id="ARBA00022771"/>
    </source>
</evidence>
<name>A0A4Z1L111_9HELO</name>
<feature type="compositionally biased region" description="Basic and acidic residues" evidence="9">
    <location>
        <begin position="130"/>
        <end position="158"/>
    </location>
</feature>
<comment type="caution">
    <text evidence="11">The sequence shown here is derived from an EMBL/GenBank/DDBJ whole genome shotgun (WGS) entry which is preliminary data.</text>
</comment>
<feature type="compositionally biased region" description="Pro residues" evidence="9">
    <location>
        <begin position="297"/>
        <end position="308"/>
    </location>
</feature>
<feature type="compositionally biased region" description="Acidic residues" evidence="9">
    <location>
        <begin position="159"/>
        <end position="173"/>
    </location>
</feature>
<dbReference type="SUPFAM" id="SSF57850">
    <property type="entry name" value="RING/U-box"/>
    <property type="match status" value="3"/>
</dbReference>
<dbReference type="EMBL" id="PQXO01000062">
    <property type="protein sequence ID" value="TGO90498.1"/>
    <property type="molecule type" value="Genomic_DNA"/>
</dbReference>
<keyword evidence="8" id="KW-0862">Zinc</keyword>
<evidence type="ECO:0000313" key="11">
    <source>
        <dbReference type="EMBL" id="TGO90498.1"/>
    </source>
</evidence>
<proteinExistence type="predicted"/>
<evidence type="ECO:0000259" key="10">
    <source>
        <dbReference type="PROSITE" id="PS51873"/>
    </source>
</evidence>
<keyword evidence="6" id="KW-0863">Zinc-finger</keyword>
<feature type="compositionally biased region" description="Basic and acidic residues" evidence="9">
    <location>
        <begin position="556"/>
        <end position="568"/>
    </location>
</feature>
<dbReference type="Proteomes" id="UP000297280">
    <property type="component" value="Unassembled WGS sequence"/>
</dbReference>
<reference evidence="11 12" key="1">
    <citation type="submission" date="2017-12" db="EMBL/GenBank/DDBJ databases">
        <title>Comparative genomics of Botrytis spp.</title>
        <authorList>
            <person name="Valero-Jimenez C.A."/>
            <person name="Tapia P."/>
            <person name="Veloso J."/>
            <person name="Silva-Moreno E."/>
            <person name="Staats M."/>
            <person name="Valdes J.H."/>
            <person name="Van Kan J.A.L."/>
        </authorList>
    </citation>
    <scope>NUCLEOTIDE SEQUENCE [LARGE SCALE GENOMIC DNA]</scope>
    <source>
        <strain evidence="11 12">MUCL3349</strain>
    </source>
</reference>
<feature type="compositionally biased region" description="Low complexity" evidence="9">
    <location>
        <begin position="523"/>
        <end position="533"/>
    </location>
</feature>
<dbReference type="Gene3D" id="3.30.40.10">
    <property type="entry name" value="Zinc/RING finger domain, C3HC4 (zinc finger)"/>
    <property type="match status" value="1"/>
</dbReference>
<feature type="compositionally biased region" description="Basic and acidic residues" evidence="9">
    <location>
        <begin position="102"/>
        <end position="123"/>
    </location>
</feature>
<feature type="compositionally biased region" description="Basic residues" evidence="9">
    <location>
        <begin position="92"/>
        <end position="101"/>
    </location>
</feature>
<dbReference type="InterPro" id="IPR044066">
    <property type="entry name" value="TRIAD_supradom"/>
</dbReference>
<dbReference type="InterPro" id="IPR031127">
    <property type="entry name" value="E3_UB_ligase_RBR"/>
</dbReference>
<sequence length="779" mass="86452">MAGSNDIHKVRRRPKFRDGELEDGKLPKSRSGRHEGDGGVTSDEPDVSEVRRIRLERLEGNSTNRSTRNSAVATEKMPADSSTTVDATKSSSSHRRRRRHHTSEDGAGHHSRSKISEREEKSGGDYVYDAPRERHREKEGGSKNKPREATKTERRRRDEEDESSSDSEDDDNSPVEPVDSKLKKRTKAVVPEQPKRSSSTRRVKKEVKDKSPTKGSADVGISGPKSASRRTKVTAGDSVSRPPLSRSATTRIPTEPAPILRRSNTTVPKPPASIANTTTSQTSQRRGSFLGSFFSSGPPPPPPPPPEPEQLVECLTCLSDDIPKSKCAKLRCGHRMCHSCLKRIFRLSVKDPAHMPPKCCTAEHIPLKHVEKLFDVPFKKLWNKKYQEYTTKNRIYCPAKKCGEWIKPENIHKENGKKYGTCGRCKTKVCALCNGKWHGSKECPKVDETNKLLETAKQAGWQRCYSCRTMVELKEGCNHMTCHCTAQFCMICGLEWKTCNCPWFNYETAENDRLDDMQVPQPVPVQEAPVRNPAAPPRNARDRARRQPPANYNEELDQRRRQEREDERLARQLQNWGTDGMPTNDRDANYNGGIGEVQGVGNGANHFMNQDYIREASDVLAQPGGVMNFGLGVTNFLPGFLRPRGAAAANPNPTVGDMTDRYPTVAPAPVPEPPAAPGLVRRHTTRDTARGTGHTRRASDILVPRRTRTDYAVEAAIHAPASRASATPSRVSSSASNPKKEKEKKTKSSILAGLGSGRNRVDAWRNHVAPGAPPAEPVS</sequence>
<keyword evidence="7" id="KW-0833">Ubl conjugation pathway</keyword>
<feature type="region of interest" description="Disordered" evidence="9">
    <location>
        <begin position="523"/>
        <end position="568"/>
    </location>
</feature>
<evidence type="ECO:0000256" key="9">
    <source>
        <dbReference type="SAM" id="MobiDB-lite"/>
    </source>
</evidence>
<dbReference type="PANTHER" id="PTHR11685">
    <property type="entry name" value="RBR FAMILY RING FINGER AND IBR DOMAIN-CONTAINING"/>
    <property type="match status" value="1"/>
</dbReference>
<evidence type="ECO:0000256" key="4">
    <source>
        <dbReference type="ARBA" id="ARBA00022723"/>
    </source>
</evidence>
<feature type="compositionally biased region" description="Low complexity" evidence="9">
    <location>
        <begin position="277"/>
        <end position="296"/>
    </location>
</feature>